<name>A0A392SYQ9_9FABA</name>
<dbReference type="AlphaFoldDB" id="A0A392SYQ9"/>
<protein>
    <submittedName>
        <fullName evidence="1">Uncharacterized protein</fullName>
    </submittedName>
</protein>
<proteinExistence type="predicted"/>
<dbReference type="EMBL" id="LXQA010459550">
    <property type="protein sequence ID" value="MCI53195.1"/>
    <property type="molecule type" value="Genomic_DNA"/>
</dbReference>
<keyword evidence="2" id="KW-1185">Reference proteome</keyword>
<evidence type="ECO:0000313" key="1">
    <source>
        <dbReference type="EMBL" id="MCI53195.1"/>
    </source>
</evidence>
<feature type="non-terminal residue" evidence="1">
    <location>
        <position position="40"/>
    </location>
</feature>
<evidence type="ECO:0000313" key="2">
    <source>
        <dbReference type="Proteomes" id="UP000265520"/>
    </source>
</evidence>
<accession>A0A392SYQ9</accession>
<reference evidence="1 2" key="1">
    <citation type="journal article" date="2018" name="Front. Plant Sci.">
        <title>Red Clover (Trifolium pratense) and Zigzag Clover (T. medium) - A Picture of Genomic Similarities and Differences.</title>
        <authorList>
            <person name="Dluhosova J."/>
            <person name="Istvanek J."/>
            <person name="Nedelnik J."/>
            <person name="Repkova J."/>
        </authorList>
    </citation>
    <scope>NUCLEOTIDE SEQUENCE [LARGE SCALE GENOMIC DNA]</scope>
    <source>
        <strain evidence="2">cv. 10/8</strain>
        <tissue evidence="1">Leaf</tissue>
    </source>
</reference>
<dbReference type="Proteomes" id="UP000265520">
    <property type="component" value="Unassembled WGS sequence"/>
</dbReference>
<sequence length="40" mass="4706">MFRGWYMEAGEEFMVESMGQNYYASENIAIGVELTVPEYY</sequence>
<organism evidence="1 2">
    <name type="scientific">Trifolium medium</name>
    <dbReference type="NCBI Taxonomy" id="97028"/>
    <lineage>
        <taxon>Eukaryota</taxon>
        <taxon>Viridiplantae</taxon>
        <taxon>Streptophyta</taxon>
        <taxon>Embryophyta</taxon>
        <taxon>Tracheophyta</taxon>
        <taxon>Spermatophyta</taxon>
        <taxon>Magnoliopsida</taxon>
        <taxon>eudicotyledons</taxon>
        <taxon>Gunneridae</taxon>
        <taxon>Pentapetalae</taxon>
        <taxon>rosids</taxon>
        <taxon>fabids</taxon>
        <taxon>Fabales</taxon>
        <taxon>Fabaceae</taxon>
        <taxon>Papilionoideae</taxon>
        <taxon>50 kb inversion clade</taxon>
        <taxon>NPAAA clade</taxon>
        <taxon>Hologalegina</taxon>
        <taxon>IRL clade</taxon>
        <taxon>Trifolieae</taxon>
        <taxon>Trifolium</taxon>
    </lineage>
</organism>
<comment type="caution">
    <text evidence="1">The sequence shown here is derived from an EMBL/GenBank/DDBJ whole genome shotgun (WGS) entry which is preliminary data.</text>
</comment>